<gene>
    <name evidence="2" type="ORF">SAMN02746019_00006390</name>
</gene>
<dbReference type="RefSeq" id="WP_088570909.1">
    <property type="nucleotide sequence ID" value="NZ_FYEK01000024.1"/>
</dbReference>
<accession>A0A212QUR9</accession>
<evidence type="ECO:0000313" key="3">
    <source>
        <dbReference type="Proteomes" id="UP000197025"/>
    </source>
</evidence>
<feature type="transmembrane region" description="Helical" evidence="1">
    <location>
        <begin position="59"/>
        <end position="80"/>
    </location>
</feature>
<keyword evidence="1" id="KW-0472">Membrane</keyword>
<dbReference type="InParanoid" id="A0A212QUR9"/>
<evidence type="ECO:0000313" key="2">
    <source>
        <dbReference type="EMBL" id="SNB63437.1"/>
    </source>
</evidence>
<sequence length="81" mass="9457">MDPHDPLWIQAHEVGEYVFCARAWWHRRQGHPVAHPEQAEAGRRHHHRLGQRRRWGERLIVLAALLLLVGSLLLIVARLVP</sequence>
<reference evidence="3" key="1">
    <citation type="submission" date="2017-06" db="EMBL/GenBank/DDBJ databases">
        <authorList>
            <person name="Varghese N."/>
            <person name="Submissions S."/>
        </authorList>
    </citation>
    <scope>NUCLEOTIDE SEQUENCE [LARGE SCALE GENOMIC DNA]</scope>
    <source>
        <strain evidence="3">JAD2</strain>
    </source>
</reference>
<keyword evidence="1" id="KW-1133">Transmembrane helix</keyword>
<keyword evidence="3" id="KW-1185">Reference proteome</keyword>
<proteinExistence type="predicted"/>
<dbReference type="OrthoDB" id="166668at2"/>
<evidence type="ECO:0000256" key="1">
    <source>
        <dbReference type="SAM" id="Phobius"/>
    </source>
</evidence>
<name>A0A212QUR9_9CHLR</name>
<dbReference type="EMBL" id="FYEK01000024">
    <property type="protein sequence ID" value="SNB63437.1"/>
    <property type="molecule type" value="Genomic_DNA"/>
</dbReference>
<keyword evidence="1" id="KW-0812">Transmembrane</keyword>
<protein>
    <submittedName>
        <fullName evidence="2">Uncharacterized protein</fullName>
    </submittedName>
</protein>
<dbReference type="AlphaFoldDB" id="A0A212QUR9"/>
<organism evidence="2 3">
    <name type="scientific">Thermoflexus hugenholtzii JAD2</name>
    <dbReference type="NCBI Taxonomy" id="877466"/>
    <lineage>
        <taxon>Bacteria</taxon>
        <taxon>Bacillati</taxon>
        <taxon>Chloroflexota</taxon>
        <taxon>Thermoflexia</taxon>
        <taxon>Thermoflexales</taxon>
        <taxon>Thermoflexaceae</taxon>
        <taxon>Thermoflexus</taxon>
    </lineage>
</organism>
<dbReference type="Proteomes" id="UP000197025">
    <property type="component" value="Unassembled WGS sequence"/>
</dbReference>